<dbReference type="InterPro" id="IPR006199">
    <property type="entry name" value="LexA_DNA-bd_dom"/>
</dbReference>
<evidence type="ECO:0000313" key="2">
    <source>
        <dbReference type="EMBL" id="QSQ14080.1"/>
    </source>
</evidence>
<accession>A0ABX7N8V5</accession>
<protein>
    <recommendedName>
        <fullName evidence="1">LexA repressor DNA-binding domain-containing protein</fullName>
    </recommendedName>
</protein>
<keyword evidence="3" id="KW-1185">Reference proteome</keyword>
<organism evidence="2 3">
    <name type="scientific">Myxococcus landrumensis</name>
    <dbReference type="NCBI Taxonomy" id="2813577"/>
    <lineage>
        <taxon>Bacteria</taxon>
        <taxon>Pseudomonadati</taxon>
        <taxon>Myxococcota</taxon>
        <taxon>Myxococcia</taxon>
        <taxon>Myxococcales</taxon>
        <taxon>Cystobacterineae</taxon>
        <taxon>Myxococcaceae</taxon>
        <taxon>Myxococcus</taxon>
    </lineage>
</organism>
<dbReference type="SUPFAM" id="SSF46785">
    <property type="entry name" value="Winged helix' DNA-binding domain"/>
    <property type="match status" value="1"/>
</dbReference>
<dbReference type="Gene3D" id="1.10.10.10">
    <property type="entry name" value="Winged helix-like DNA-binding domain superfamily/Winged helix DNA-binding domain"/>
    <property type="match status" value="1"/>
</dbReference>
<feature type="domain" description="LexA repressor DNA-binding" evidence="1">
    <location>
        <begin position="2"/>
        <end position="60"/>
    </location>
</feature>
<reference evidence="2 3" key="1">
    <citation type="submission" date="2021-02" db="EMBL/GenBank/DDBJ databases">
        <title>De Novo genome assembly of isolated myxobacteria.</title>
        <authorList>
            <person name="Stevens D.C."/>
        </authorList>
    </citation>
    <scope>NUCLEOTIDE SEQUENCE [LARGE SCALE GENOMIC DNA]</scope>
    <source>
        <strain evidence="2 3">SCHIC003</strain>
    </source>
</reference>
<evidence type="ECO:0000313" key="3">
    <source>
        <dbReference type="Proteomes" id="UP000663090"/>
    </source>
</evidence>
<sequence length="83" mass="8912">MRQLEVLGWIITLTATKGFPPSIRELGDKLGIKSTNGVNDHLKALASRGLLERTKATSRGLVATVAGKSAWYTHRGARKGVSP</sequence>
<evidence type="ECO:0000259" key="1">
    <source>
        <dbReference type="Pfam" id="PF01726"/>
    </source>
</evidence>
<dbReference type="Pfam" id="PF01726">
    <property type="entry name" value="LexA_DNA_bind"/>
    <property type="match status" value="1"/>
</dbReference>
<gene>
    <name evidence="2" type="ORF">JY572_38160</name>
</gene>
<proteinExistence type="predicted"/>
<dbReference type="Proteomes" id="UP000663090">
    <property type="component" value="Chromosome"/>
</dbReference>
<name>A0ABX7N8V5_9BACT</name>
<dbReference type="EMBL" id="CP071091">
    <property type="protein sequence ID" value="QSQ14080.1"/>
    <property type="molecule type" value="Genomic_DNA"/>
</dbReference>
<dbReference type="InterPro" id="IPR036390">
    <property type="entry name" value="WH_DNA-bd_sf"/>
</dbReference>
<dbReference type="InterPro" id="IPR036388">
    <property type="entry name" value="WH-like_DNA-bd_sf"/>
</dbReference>